<dbReference type="PRINTS" id="PR00080">
    <property type="entry name" value="SDRFAMILY"/>
</dbReference>
<protein>
    <recommendedName>
        <fullName evidence="4">Alcohol dehydrogenase</fullName>
    </recommendedName>
</protein>
<dbReference type="EMBL" id="CALNXK010000072">
    <property type="protein sequence ID" value="CAH3144077.1"/>
    <property type="molecule type" value="Genomic_DNA"/>
</dbReference>
<dbReference type="SUPFAM" id="SSF51735">
    <property type="entry name" value="NAD(P)-binding Rossmann-fold domains"/>
    <property type="match status" value="1"/>
</dbReference>
<comment type="similarity">
    <text evidence="1">Belongs to the short-chain dehydrogenases/reductases (SDR) family.</text>
</comment>
<name>A0ABN8PHL1_9CNID</name>
<dbReference type="InterPro" id="IPR036291">
    <property type="entry name" value="NAD(P)-bd_dom_sf"/>
</dbReference>
<dbReference type="Gene3D" id="3.40.50.720">
    <property type="entry name" value="NAD(P)-binding Rossmann-like Domain"/>
    <property type="match status" value="1"/>
</dbReference>
<dbReference type="PANTHER" id="PTHR45267:SF2">
    <property type="entry name" value="NADPH-DEPENDENT PTERIN ALDEHYDE REDUCTASE"/>
    <property type="match status" value="1"/>
</dbReference>
<evidence type="ECO:0000313" key="2">
    <source>
        <dbReference type="EMBL" id="CAH3144077.1"/>
    </source>
</evidence>
<evidence type="ECO:0000313" key="3">
    <source>
        <dbReference type="Proteomes" id="UP001159405"/>
    </source>
</evidence>
<accession>A0ABN8PHL1</accession>
<gene>
    <name evidence="2" type="ORF">PLOB_00043753</name>
</gene>
<dbReference type="InterPro" id="IPR002347">
    <property type="entry name" value="SDR_fam"/>
</dbReference>
<evidence type="ECO:0008006" key="4">
    <source>
        <dbReference type="Google" id="ProtNLM"/>
    </source>
</evidence>
<sequence length="259" mass="28622">MESFESKVIVITGATYGLGNDMAREFLRLGHKVAGCGRTDSIVRQLTQEFNSVADRCDFAAVDVLQDEQVGQWATRILKKFGAPDVLINNASIAARHMNFWELPAEEFNRVVDVDIKGTANTTRHFVPHMISSGKGVVCNVTSWVGRNNIGKLTAHVTGKWGLEGFSRNLAKELPEPLVSFQLDPGVVLSPMNEKTMIADELAKQITGEEWARKVCPAILAVDRSSNGKLLETWKLGLKCALYVDEEGILKVDDREFST</sequence>
<keyword evidence="3" id="KW-1185">Reference proteome</keyword>
<dbReference type="PRINTS" id="PR00081">
    <property type="entry name" value="GDHRDH"/>
</dbReference>
<dbReference type="Proteomes" id="UP001159405">
    <property type="component" value="Unassembled WGS sequence"/>
</dbReference>
<organism evidence="2 3">
    <name type="scientific">Porites lobata</name>
    <dbReference type="NCBI Taxonomy" id="104759"/>
    <lineage>
        <taxon>Eukaryota</taxon>
        <taxon>Metazoa</taxon>
        <taxon>Cnidaria</taxon>
        <taxon>Anthozoa</taxon>
        <taxon>Hexacorallia</taxon>
        <taxon>Scleractinia</taxon>
        <taxon>Fungiina</taxon>
        <taxon>Poritidae</taxon>
        <taxon>Porites</taxon>
    </lineage>
</organism>
<dbReference type="InterPro" id="IPR053241">
    <property type="entry name" value="NADPH_pterin_aldehyde_rdct"/>
</dbReference>
<reference evidence="2 3" key="1">
    <citation type="submission" date="2022-05" db="EMBL/GenBank/DDBJ databases">
        <authorList>
            <consortium name="Genoscope - CEA"/>
            <person name="William W."/>
        </authorList>
    </citation>
    <scope>NUCLEOTIDE SEQUENCE [LARGE SCALE GENOMIC DNA]</scope>
</reference>
<evidence type="ECO:0000256" key="1">
    <source>
        <dbReference type="RuleBase" id="RU000363"/>
    </source>
</evidence>
<comment type="caution">
    <text evidence="2">The sequence shown here is derived from an EMBL/GenBank/DDBJ whole genome shotgun (WGS) entry which is preliminary data.</text>
</comment>
<dbReference type="Pfam" id="PF00106">
    <property type="entry name" value="adh_short"/>
    <property type="match status" value="1"/>
</dbReference>
<dbReference type="PANTHER" id="PTHR45267">
    <property type="match status" value="1"/>
</dbReference>
<dbReference type="CDD" id="cd05233">
    <property type="entry name" value="SDR_c"/>
    <property type="match status" value="1"/>
</dbReference>
<proteinExistence type="inferred from homology"/>